<keyword evidence="1" id="KW-1133">Transmembrane helix</keyword>
<evidence type="ECO:0000313" key="3">
    <source>
        <dbReference type="Proteomes" id="UP000318710"/>
    </source>
</evidence>
<dbReference type="AlphaFoldDB" id="A0A520MZ68"/>
<organism evidence="2 3">
    <name type="scientific">SAR86 cluster bacterium</name>
    <dbReference type="NCBI Taxonomy" id="2030880"/>
    <lineage>
        <taxon>Bacteria</taxon>
        <taxon>Pseudomonadati</taxon>
        <taxon>Pseudomonadota</taxon>
        <taxon>Gammaproteobacteria</taxon>
        <taxon>SAR86 cluster</taxon>
    </lineage>
</organism>
<feature type="transmembrane region" description="Helical" evidence="1">
    <location>
        <begin position="61"/>
        <end position="80"/>
    </location>
</feature>
<dbReference type="EMBL" id="SHBF01000026">
    <property type="protein sequence ID" value="RZO26505.1"/>
    <property type="molecule type" value="Genomic_DNA"/>
</dbReference>
<keyword evidence="1" id="KW-0812">Transmembrane</keyword>
<reference evidence="2 3" key="1">
    <citation type="submission" date="2019-02" db="EMBL/GenBank/DDBJ databases">
        <title>Prokaryotic population dynamics and viral predation in marine succession experiment using metagenomics: the confinement effect.</title>
        <authorList>
            <person name="Haro-Moreno J.M."/>
            <person name="Rodriguez-Valera F."/>
            <person name="Lopez-Perez M."/>
        </authorList>
    </citation>
    <scope>NUCLEOTIDE SEQUENCE [LARGE SCALE GENOMIC DNA]</scope>
    <source>
        <strain evidence="2">MED-G160</strain>
    </source>
</reference>
<feature type="transmembrane region" description="Helical" evidence="1">
    <location>
        <begin position="86"/>
        <end position="105"/>
    </location>
</feature>
<dbReference type="Proteomes" id="UP000318710">
    <property type="component" value="Unassembled WGS sequence"/>
</dbReference>
<evidence type="ECO:0000313" key="2">
    <source>
        <dbReference type="EMBL" id="RZO26505.1"/>
    </source>
</evidence>
<gene>
    <name evidence="2" type="ORF">EVA93_04085</name>
</gene>
<keyword evidence="1" id="KW-0472">Membrane</keyword>
<sequence>MKNINFSKRIKLILLLNLIIFALGTVANTYFAVIASGYIATMLMIYFLGTKIKDFIINVGYIWISKWTVFIIFLALTGIYLPDAFLYSLLMFIVFNITINPSDFIKEKGTQ</sequence>
<proteinExistence type="predicted"/>
<feature type="transmembrane region" description="Helical" evidence="1">
    <location>
        <begin position="12"/>
        <end position="27"/>
    </location>
</feature>
<accession>A0A520MZ68</accession>
<name>A0A520MZ68_9GAMM</name>
<evidence type="ECO:0000256" key="1">
    <source>
        <dbReference type="SAM" id="Phobius"/>
    </source>
</evidence>
<comment type="caution">
    <text evidence="2">The sequence shown here is derived from an EMBL/GenBank/DDBJ whole genome shotgun (WGS) entry which is preliminary data.</text>
</comment>
<protein>
    <submittedName>
        <fullName evidence="2">Uncharacterized protein</fullName>
    </submittedName>
</protein>